<dbReference type="RefSeq" id="WP_116008630.1">
    <property type="nucleotide sequence ID" value="NZ_QUOU01000001.1"/>
</dbReference>
<dbReference type="AlphaFoldDB" id="A0A3E0TT07"/>
<evidence type="ECO:0000313" key="3">
    <source>
        <dbReference type="Proteomes" id="UP000256478"/>
    </source>
</evidence>
<feature type="domain" description="YqcC-like" evidence="1">
    <location>
        <begin position="8"/>
        <end position="104"/>
    </location>
</feature>
<dbReference type="SUPFAM" id="SSF158452">
    <property type="entry name" value="YqcC-like"/>
    <property type="match status" value="1"/>
</dbReference>
<dbReference type="GO" id="GO:0044010">
    <property type="term" value="P:single-species biofilm formation"/>
    <property type="evidence" value="ECO:0007669"/>
    <property type="project" value="TreeGrafter"/>
</dbReference>
<dbReference type="InterPro" id="IPR023376">
    <property type="entry name" value="YqcC-like_dom"/>
</dbReference>
<comment type="caution">
    <text evidence="2">The sequence shown here is derived from an EMBL/GenBank/DDBJ whole genome shotgun (WGS) entry which is preliminary data.</text>
</comment>
<dbReference type="InterPro" id="IPR007384">
    <property type="entry name" value="UCP006257"/>
</dbReference>
<evidence type="ECO:0000259" key="1">
    <source>
        <dbReference type="Pfam" id="PF04287"/>
    </source>
</evidence>
<dbReference type="Proteomes" id="UP000256478">
    <property type="component" value="Unassembled WGS sequence"/>
</dbReference>
<dbReference type="PANTHER" id="PTHR39586">
    <property type="entry name" value="CYTOPLASMIC PROTEIN-RELATED"/>
    <property type="match status" value="1"/>
</dbReference>
<dbReference type="OrthoDB" id="8794567at2"/>
<proteinExistence type="predicted"/>
<sequence>MTSQQHSIDDLLYQLEQELRRLTLWSLVKPSPEKLMSTAPFCVDTLRFEQWLQYIFLPQMYQLIKNLQPLPTQIALCPMAEEAFVGLSDKAADLINIIGDIDELLSGQRQQQKFLRHE</sequence>
<dbReference type="InterPro" id="IPR036814">
    <property type="entry name" value="YqcC-like_sf"/>
</dbReference>
<protein>
    <submittedName>
        <fullName evidence="2">YqcC family protein</fullName>
    </submittedName>
</protein>
<accession>A0A3E0TT07</accession>
<dbReference type="Gene3D" id="1.20.1440.40">
    <property type="entry name" value="YqcC-like"/>
    <property type="match status" value="1"/>
</dbReference>
<organism evidence="2 3">
    <name type="scientific">Thalassotalea euphylliae</name>
    <dbReference type="NCBI Taxonomy" id="1655234"/>
    <lineage>
        <taxon>Bacteria</taxon>
        <taxon>Pseudomonadati</taxon>
        <taxon>Pseudomonadota</taxon>
        <taxon>Gammaproteobacteria</taxon>
        <taxon>Alteromonadales</taxon>
        <taxon>Colwelliaceae</taxon>
        <taxon>Thalassotalea</taxon>
    </lineage>
</organism>
<name>A0A3E0TT07_9GAMM</name>
<dbReference type="PIRSF" id="PIRSF006257">
    <property type="entry name" value="UCP006257"/>
    <property type="match status" value="1"/>
</dbReference>
<dbReference type="PANTHER" id="PTHR39586:SF1">
    <property type="entry name" value="CYTOPLASMIC PROTEIN"/>
    <property type="match status" value="1"/>
</dbReference>
<gene>
    <name evidence="2" type="ORF">DXX93_13955</name>
</gene>
<evidence type="ECO:0000313" key="2">
    <source>
        <dbReference type="EMBL" id="REL27554.1"/>
    </source>
</evidence>
<reference evidence="2 3" key="1">
    <citation type="submission" date="2018-08" db="EMBL/GenBank/DDBJ databases">
        <title>Thalassotalea euphylliae genome.</title>
        <authorList>
            <person name="Summers S."/>
            <person name="Rice S.A."/>
            <person name="Freckelton M.L."/>
            <person name="Nedved B.T."/>
            <person name="Hadfield M.G."/>
        </authorList>
    </citation>
    <scope>NUCLEOTIDE SEQUENCE [LARGE SCALE GENOMIC DNA]</scope>
    <source>
        <strain evidence="2 3">H1</strain>
    </source>
</reference>
<dbReference type="EMBL" id="QUOU01000001">
    <property type="protein sequence ID" value="REL27554.1"/>
    <property type="molecule type" value="Genomic_DNA"/>
</dbReference>
<dbReference type="Pfam" id="PF04287">
    <property type="entry name" value="DUF446"/>
    <property type="match status" value="1"/>
</dbReference>